<comment type="subcellular location">
    <subcellularLocation>
        <location evidence="1">Cytoplasm</location>
    </subcellularLocation>
    <subcellularLocation>
        <location evidence="7">Mitochondrion matrix</location>
    </subcellularLocation>
</comment>
<comment type="similarity">
    <text evidence="2 8">Belongs to the GrpE family.</text>
</comment>
<dbReference type="PANTHER" id="PTHR21237">
    <property type="entry name" value="GRPE PROTEIN"/>
    <property type="match status" value="1"/>
</dbReference>
<feature type="compositionally biased region" description="Acidic residues" evidence="9">
    <location>
        <begin position="66"/>
        <end position="82"/>
    </location>
</feature>
<dbReference type="PANTHER" id="PTHR21237:SF23">
    <property type="entry name" value="GRPE PROTEIN HOMOLOG, MITOCHONDRIAL"/>
    <property type="match status" value="1"/>
</dbReference>
<evidence type="ECO:0000256" key="6">
    <source>
        <dbReference type="ARBA" id="ARBA00023186"/>
    </source>
</evidence>
<evidence type="ECO:0000256" key="9">
    <source>
        <dbReference type="SAM" id="MobiDB-lite"/>
    </source>
</evidence>
<dbReference type="Gene3D" id="2.30.22.10">
    <property type="entry name" value="Head domain of nucleotide exchange factor GrpE"/>
    <property type="match status" value="1"/>
</dbReference>
<dbReference type="GO" id="GO:0042803">
    <property type="term" value="F:protein homodimerization activity"/>
    <property type="evidence" value="ECO:0007669"/>
    <property type="project" value="InterPro"/>
</dbReference>
<evidence type="ECO:0000256" key="5">
    <source>
        <dbReference type="ARBA" id="ARBA00023016"/>
    </source>
</evidence>
<keyword evidence="5" id="KW-0346">Stress response</keyword>
<dbReference type="SUPFAM" id="SSF58014">
    <property type="entry name" value="Coiled-coil domain of nucleotide exchange factor GrpE"/>
    <property type="match status" value="1"/>
</dbReference>
<dbReference type="Pfam" id="PF01025">
    <property type="entry name" value="GrpE"/>
    <property type="match status" value="1"/>
</dbReference>
<keyword evidence="4" id="KW-0963">Cytoplasm</keyword>
<dbReference type="GO" id="GO:0006457">
    <property type="term" value="P:protein folding"/>
    <property type="evidence" value="ECO:0007669"/>
    <property type="project" value="InterPro"/>
</dbReference>
<gene>
    <name evidence="10" type="ORF">NDN08_006623</name>
</gene>
<evidence type="ECO:0000256" key="8">
    <source>
        <dbReference type="RuleBase" id="RU004478"/>
    </source>
</evidence>
<dbReference type="FunFam" id="2.30.22.10:FF:000001">
    <property type="entry name" value="Protein GrpE"/>
    <property type="match status" value="1"/>
</dbReference>
<name>A0AAV8UI76_9RHOD</name>
<comment type="subunit">
    <text evidence="3">Homodimer.</text>
</comment>
<dbReference type="EMBL" id="JAMWBK010000009">
    <property type="protein sequence ID" value="KAJ8902215.1"/>
    <property type="molecule type" value="Genomic_DNA"/>
</dbReference>
<dbReference type="Gene3D" id="3.90.20.20">
    <property type="match status" value="1"/>
</dbReference>
<evidence type="ECO:0000256" key="4">
    <source>
        <dbReference type="ARBA" id="ARBA00022490"/>
    </source>
</evidence>
<reference evidence="10 11" key="1">
    <citation type="journal article" date="2023" name="Nat. Commun.">
        <title>Origin of minicircular mitochondrial genomes in red algae.</title>
        <authorList>
            <person name="Lee Y."/>
            <person name="Cho C.H."/>
            <person name="Lee Y.M."/>
            <person name="Park S.I."/>
            <person name="Yang J.H."/>
            <person name="West J.A."/>
            <person name="Bhattacharya D."/>
            <person name="Yoon H.S."/>
        </authorList>
    </citation>
    <scope>NUCLEOTIDE SEQUENCE [LARGE SCALE GENOMIC DNA]</scope>
    <source>
        <strain evidence="10 11">CCMP1338</strain>
        <tissue evidence="10">Whole cell</tissue>
    </source>
</reference>
<dbReference type="AlphaFoldDB" id="A0AAV8UI76"/>
<dbReference type="SUPFAM" id="SSF51064">
    <property type="entry name" value="Head domain of nucleotide exchange factor GrpE"/>
    <property type="match status" value="1"/>
</dbReference>
<evidence type="ECO:0000256" key="1">
    <source>
        <dbReference type="ARBA" id="ARBA00004496"/>
    </source>
</evidence>
<organism evidence="10 11">
    <name type="scientific">Rhodosorus marinus</name>
    <dbReference type="NCBI Taxonomy" id="101924"/>
    <lineage>
        <taxon>Eukaryota</taxon>
        <taxon>Rhodophyta</taxon>
        <taxon>Stylonematophyceae</taxon>
        <taxon>Stylonematales</taxon>
        <taxon>Stylonemataceae</taxon>
        <taxon>Rhodosorus</taxon>
    </lineage>
</organism>
<accession>A0AAV8UI76</accession>
<feature type="region of interest" description="Disordered" evidence="9">
    <location>
        <begin position="53"/>
        <end position="102"/>
    </location>
</feature>
<dbReference type="GO" id="GO:0030150">
    <property type="term" value="P:protein import into mitochondrial matrix"/>
    <property type="evidence" value="ECO:0007669"/>
    <property type="project" value="TreeGrafter"/>
</dbReference>
<dbReference type="Proteomes" id="UP001157974">
    <property type="component" value="Unassembled WGS sequence"/>
</dbReference>
<keyword evidence="11" id="KW-1185">Reference proteome</keyword>
<protein>
    <recommendedName>
        <fullName evidence="7">GrpE protein homolog</fullName>
    </recommendedName>
</protein>
<dbReference type="PRINTS" id="PR00773">
    <property type="entry name" value="GRPEPROTEIN"/>
</dbReference>
<keyword evidence="6 7" id="KW-0143">Chaperone</keyword>
<evidence type="ECO:0000313" key="11">
    <source>
        <dbReference type="Proteomes" id="UP001157974"/>
    </source>
</evidence>
<evidence type="ECO:0000313" key="10">
    <source>
        <dbReference type="EMBL" id="KAJ8902215.1"/>
    </source>
</evidence>
<evidence type="ECO:0000256" key="3">
    <source>
        <dbReference type="ARBA" id="ARBA00011738"/>
    </source>
</evidence>
<dbReference type="InterPro" id="IPR013805">
    <property type="entry name" value="GrpE_CC"/>
</dbReference>
<dbReference type="GO" id="GO:0051082">
    <property type="term" value="F:unfolded protein binding"/>
    <property type="evidence" value="ECO:0007669"/>
    <property type="project" value="TreeGrafter"/>
</dbReference>
<dbReference type="GO" id="GO:0000774">
    <property type="term" value="F:adenyl-nucleotide exchange factor activity"/>
    <property type="evidence" value="ECO:0007669"/>
    <property type="project" value="InterPro"/>
</dbReference>
<dbReference type="CDD" id="cd00446">
    <property type="entry name" value="GrpE"/>
    <property type="match status" value="1"/>
</dbReference>
<comment type="caution">
    <text evidence="10">The sequence shown here is derived from an EMBL/GenBank/DDBJ whole genome shotgun (WGS) entry which is preliminary data.</text>
</comment>
<evidence type="ECO:0000256" key="2">
    <source>
        <dbReference type="ARBA" id="ARBA00009054"/>
    </source>
</evidence>
<dbReference type="PROSITE" id="PS01071">
    <property type="entry name" value="GRPE"/>
    <property type="match status" value="1"/>
</dbReference>
<dbReference type="InterPro" id="IPR009012">
    <property type="entry name" value="GrpE_head"/>
</dbReference>
<feature type="compositionally biased region" description="Polar residues" evidence="9">
    <location>
        <begin position="83"/>
        <end position="102"/>
    </location>
</feature>
<evidence type="ECO:0000256" key="7">
    <source>
        <dbReference type="RuleBase" id="RU000640"/>
    </source>
</evidence>
<comment type="function">
    <text evidence="7">Essential component of the PAM complex, a complex required for the translocation of transit peptide-containing proteins from the inner membrane into the mitochondrial matrix in an ATP-dependent manner.</text>
</comment>
<dbReference type="GO" id="GO:0051087">
    <property type="term" value="F:protein-folding chaperone binding"/>
    <property type="evidence" value="ECO:0007669"/>
    <property type="project" value="InterPro"/>
</dbReference>
<dbReference type="HAMAP" id="MF_01151">
    <property type="entry name" value="GrpE"/>
    <property type="match status" value="1"/>
</dbReference>
<keyword evidence="7" id="KW-0496">Mitochondrion</keyword>
<dbReference type="GO" id="GO:0001405">
    <property type="term" value="C:PAM complex, Tim23 associated import motor"/>
    <property type="evidence" value="ECO:0007669"/>
    <property type="project" value="TreeGrafter"/>
</dbReference>
<sequence>MSTVRVLMRGLRWRALDRGFTSVHHVGGCRSLGLGSGTRINSFESVQLSRRSFGSSPTRFAGKSEEESETKEDLGNLEDLEDSSASKANGAQASDGTAAGDSSTVADLEAQLAQKEEEIGKLNDLRIRYLADMENTRMIAKRDVANAHQYGITKFAKSLLEVADNLNRALGAIPAEKLEGGDKYLKELYIGVEMTRKELMRVFRSNEIKEFAAEGDEFDPNVHQALFESEIPGTKEGIIVSITKKGYMINDRVLRAAEVGVSKAVSEESEDKS</sequence>
<proteinExistence type="inferred from homology"/>
<dbReference type="InterPro" id="IPR000740">
    <property type="entry name" value="GrpE"/>
</dbReference>